<feature type="region of interest" description="Disordered" evidence="1">
    <location>
        <begin position="424"/>
        <end position="447"/>
    </location>
</feature>
<dbReference type="GeneID" id="7330597"/>
<name>A0A0H3C4R6_CAUVN</name>
<dbReference type="OrthoDB" id="7866388at2"/>
<accession>A0A0H3C4R6</accession>
<dbReference type="KEGG" id="ccs:CCNA_00470"/>
<evidence type="ECO:0000313" key="4">
    <source>
        <dbReference type="Proteomes" id="UP000001364"/>
    </source>
</evidence>
<feature type="transmembrane region" description="Helical" evidence="2">
    <location>
        <begin position="382"/>
        <end position="399"/>
    </location>
</feature>
<gene>
    <name evidence="3" type="ordered locus">CCNA_00470</name>
</gene>
<keyword evidence="2" id="KW-0472">Membrane</keyword>
<organism evidence="3 4">
    <name type="scientific">Caulobacter vibrioides (strain NA1000 / CB15N)</name>
    <name type="common">Caulobacter crescentus</name>
    <dbReference type="NCBI Taxonomy" id="565050"/>
    <lineage>
        <taxon>Bacteria</taxon>
        <taxon>Pseudomonadati</taxon>
        <taxon>Pseudomonadota</taxon>
        <taxon>Alphaproteobacteria</taxon>
        <taxon>Caulobacterales</taxon>
        <taxon>Caulobacteraceae</taxon>
        <taxon>Caulobacter</taxon>
    </lineage>
</organism>
<dbReference type="RefSeq" id="WP_012639971.1">
    <property type="nucleotide sequence ID" value="NC_011916.1"/>
</dbReference>
<evidence type="ECO:0000256" key="1">
    <source>
        <dbReference type="SAM" id="MobiDB-lite"/>
    </source>
</evidence>
<reference evidence="3 4" key="1">
    <citation type="journal article" date="2010" name="J. Bacteriol.">
        <title>The genetic basis of laboratory adaptation in Caulobacter crescentus.</title>
        <authorList>
            <person name="Marks M.E."/>
            <person name="Castro-Rojas C.M."/>
            <person name="Teiling C."/>
            <person name="Du L."/>
            <person name="Kapatral V."/>
            <person name="Walunas T.L."/>
            <person name="Crosson S."/>
        </authorList>
    </citation>
    <scope>NUCLEOTIDE SEQUENCE [LARGE SCALE GENOMIC DNA]</scope>
    <source>
        <strain evidence="4">NA1000 / CB15N</strain>
    </source>
</reference>
<dbReference type="AlphaFoldDB" id="A0A0H3C4R6"/>
<feature type="transmembrane region" description="Helical" evidence="2">
    <location>
        <begin position="59"/>
        <end position="76"/>
    </location>
</feature>
<feature type="transmembrane region" description="Helical" evidence="2">
    <location>
        <begin position="249"/>
        <end position="269"/>
    </location>
</feature>
<feature type="transmembrane region" description="Helical" evidence="2">
    <location>
        <begin position="348"/>
        <end position="370"/>
    </location>
</feature>
<keyword evidence="4" id="KW-1185">Reference proteome</keyword>
<dbReference type="RefSeq" id="YP_002515843.1">
    <property type="nucleotide sequence ID" value="NC_011916.1"/>
</dbReference>
<dbReference type="EMBL" id="CP001340">
    <property type="protein sequence ID" value="ACL93935.1"/>
    <property type="molecule type" value="Genomic_DNA"/>
</dbReference>
<feature type="transmembrane region" description="Helical" evidence="2">
    <location>
        <begin position="34"/>
        <end position="52"/>
    </location>
</feature>
<feature type="transmembrane region" description="Helical" evidence="2">
    <location>
        <begin position="207"/>
        <end position="229"/>
    </location>
</feature>
<evidence type="ECO:0000313" key="3">
    <source>
        <dbReference type="EMBL" id="ACL93935.1"/>
    </source>
</evidence>
<keyword evidence="2" id="KW-0812">Transmembrane</keyword>
<keyword evidence="2" id="KW-1133">Transmembrane helix</keyword>
<protein>
    <submittedName>
        <fullName evidence="3">O-antigen polymerase</fullName>
    </submittedName>
</protein>
<dbReference type="HOGENOM" id="CLU_612068_0_0_5"/>
<feature type="transmembrane region" description="Helical" evidence="2">
    <location>
        <begin position="179"/>
        <end position="195"/>
    </location>
</feature>
<proteinExistence type="predicted"/>
<dbReference type="Proteomes" id="UP000001364">
    <property type="component" value="Chromosome"/>
</dbReference>
<evidence type="ECO:0000256" key="2">
    <source>
        <dbReference type="SAM" id="Phobius"/>
    </source>
</evidence>
<feature type="transmembrane region" description="Helical" evidence="2">
    <location>
        <begin position="88"/>
        <end position="107"/>
    </location>
</feature>
<sequence>MEARGSGQIALGIAASLFLFGIYTNVGFLSGQSTFPAVSAVPGLLLLIPFFYKELSKPKIFIALSLPFILLALTVFSPYTNGAYIKRLIAAGQTLFSLGLGLVLYAYVSSHSREQISHFLKFAIPIYICLLALEVLTPLKNVVIAYMDIYQFTAYDYTVANRDLGIAGGHRPKFFTSETSYVAMTLTFAIGLYTWTMKGRGKYITALLYSAAGLAIVRSPILMAAPLLVAVDYGAQAWKDMALRRFSLVTAPLVSIVVALSFSGVLNIAQPHFEARLRGIQSGKDYSTTYRTYGSYAAGIAVANEYPISGVGFGTQEIAAPIVQAVFVSYGVPIVAVAKDWRISLANAFAYSLIIFGYAGSLLVLLLALLWTRNVVGTLDPVFLALVLILSLTYGAVYTPKYVCHWMIFAGVGHAVAASRRQGGVNQRRPASVVRQHPPRPLPNVAT</sequence>
<feature type="transmembrane region" description="Helical" evidence="2">
    <location>
        <begin position="9"/>
        <end position="28"/>
    </location>
</feature>
<feature type="transmembrane region" description="Helical" evidence="2">
    <location>
        <begin position="119"/>
        <end position="139"/>
    </location>
</feature>